<dbReference type="PANTHER" id="PTHR33490:SF6">
    <property type="entry name" value="SLL1049 PROTEIN"/>
    <property type="match status" value="1"/>
</dbReference>
<evidence type="ECO:0000313" key="3">
    <source>
        <dbReference type="Proteomes" id="UP001427805"/>
    </source>
</evidence>
<sequence length="267" mass="28633">MRIAIDHRSQYRFSKPQARIVQLLRVTPCDTEYQTVVNWRIDVDVDARLRRGVDGYGNIVTMLYAEGPIEALEVTVTGEVLTTEATGIVRGGAEPLPPMLFLRSTPRTLASVSLAEFASDMSAGTPLGRLHALNAGLHARFPCTPDTTDTGITAAEAFTASKATSRDVAQMMVAAARHLHIPARYVSGYRSDGEAHGAPHAWAEAHIDRLGWVGFDPATGLSPDESYVRVAVGLDATAAASIAGTRVGQGEEALDVDLHVDEIDSQD</sequence>
<comment type="caution">
    <text evidence="2">The sequence shown here is derived from an EMBL/GenBank/DDBJ whole genome shotgun (WGS) entry which is preliminary data.</text>
</comment>
<dbReference type="Proteomes" id="UP001427805">
    <property type="component" value="Unassembled WGS sequence"/>
</dbReference>
<accession>A0ABV0BH24</accession>
<dbReference type="InterPro" id="IPR002931">
    <property type="entry name" value="Transglutaminase-like"/>
</dbReference>
<dbReference type="SUPFAM" id="SSF54001">
    <property type="entry name" value="Cysteine proteinases"/>
    <property type="match status" value="1"/>
</dbReference>
<proteinExistence type="predicted"/>
<dbReference type="Pfam" id="PF01841">
    <property type="entry name" value="Transglut_core"/>
    <property type="match status" value="1"/>
</dbReference>
<keyword evidence="3" id="KW-1185">Reference proteome</keyword>
<reference evidence="2 3" key="1">
    <citation type="submission" date="2024-05" db="EMBL/GenBank/DDBJ databases">
        <title>Sphingomonas sp. HF-S3 16S ribosomal RNA gene Genome sequencing and assembly.</title>
        <authorList>
            <person name="Lee H."/>
        </authorList>
    </citation>
    <scope>NUCLEOTIDE SEQUENCE [LARGE SCALE GENOMIC DNA]</scope>
    <source>
        <strain evidence="2 3">HF-S3</strain>
    </source>
</reference>
<dbReference type="Gene3D" id="3.10.620.30">
    <property type="match status" value="1"/>
</dbReference>
<evidence type="ECO:0000313" key="2">
    <source>
        <dbReference type="EMBL" id="MEN3749981.1"/>
    </source>
</evidence>
<name>A0ABV0BH24_9SPHN</name>
<dbReference type="InterPro" id="IPR013589">
    <property type="entry name" value="Bac_transglu_N"/>
</dbReference>
<dbReference type="EMBL" id="JBDIZK010000022">
    <property type="protein sequence ID" value="MEN3749981.1"/>
    <property type="molecule type" value="Genomic_DNA"/>
</dbReference>
<dbReference type="InterPro" id="IPR038765">
    <property type="entry name" value="Papain-like_cys_pep_sf"/>
</dbReference>
<protein>
    <submittedName>
        <fullName evidence="2">Transglutaminase family protein</fullName>
    </submittedName>
</protein>
<dbReference type="SMART" id="SM00460">
    <property type="entry name" value="TGc"/>
    <property type="match status" value="1"/>
</dbReference>
<gene>
    <name evidence="2" type="ORF">TPR58_22605</name>
</gene>
<organism evidence="2 3">
    <name type="scientific">Sphingomonas rustica</name>
    <dbReference type="NCBI Taxonomy" id="3103142"/>
    <lineage>
        <taxon>Bacteria</taxon>
        <taxon>Pseudomonadati</taxon>
        <taxon>Pseudomonadota</taxon>
        <taxon>Alphaproteobacteria</taxon>
        <taxon>Sphingomonadales</taxon>
        <taxon>Sphingomonadaceae</taxon>
        <taxon>Sphingomonas</taxon>
    </lineage>
</organism>
<dbReference type="RefSeq" id="WP_346249029.1">
    <property type="nucleotide sequence ID" value="NZ_JBDIZK010000022.1"/>
</dbReference>
<dbReference type="Pfam" id="PF08379">
    <property type="entry name" value="Bact_transglu_N"/>
    <property type="match status" value="1"/>
</dbReference>
<feature type="domain" description="Transglutaminase-like" evidence="1">
    <location>
        <begin position="157"/>
        <end position="219"/>
    </location>
</feature>
<dbReference type="PANTHER" id="PTHR33490">
    <property type="entry name" value="BLR5614 PROTEIN-RELATED"/>
    <property type="match status" value="1"/>
</dbReference>
<evidence type="ECO:0000259" key="1">
    <source>
        <dbReference type="SMART" id="SM00460"/>
    </source>
</evidence>